<evidence type="ECO:0000313" key="1">
    <source>
        <dbReference type="EMBL" id="GAP89733.2"/>
    </source>
</evidence>
<name>A0A1W2TN04_ROSNE</name>
<sequence length="119" mass="13154">MSAEEQRSVVAELVEALEKIHSIRLCDKWAKEILGKMLHEEGDEIPKGFEQPGAFGGPHTGFLNNGPALLDSIMARQKLKGLFCIIEPIVGSQHINNQSSFEELESAVINKSDIDKWPA</sequence>
<evidence type="ECO:0000313" key="2">
    <source>
        <dbReference type="Proteomes" id="UP000054516"/>
    </source>
</evidence>
<gene>
    <name evidence="1" type="ORF">SAMD00023353_3600290</name>
</gene>
<dbReference type="EMBL" id="DF977481">
    <property type="protein sequence ID" value="GAP89733.2"/>
    <property type="molecule type" value="Genomic_DNA"/>
</dbReference>
<keyword evidence="2" id="KW-1185">Reference proteome</keyword>
<dbReference type="OrthoDB" id="2906425at2759"/>
<dbReference type="Proteomes" id="UP000054516">
    <property type="component" value="Unassembled WGS sequence"/>
</dbReference>
<organism evidence="1">
    <name type="scientific">Rosellinia necatrix</name>
    <name type="common">White root-rot fungus</name>
    <dbReference type="NCBI Taxonomy" id="77044"/>
    <lineage>
        <taxon>Eukaryota</taxon>
        <taxon>Fungi</taxon>
        <taxon>Dikarya</taxon>
        <taxon>Ascomycota</taxon>
        <taxon>Pezizomycotina</taxon>
        <taxon>Sordariomycetes</taxon>
        <taxon>Xylariomycetidae</taxon>
        <taxon>Xylariales</taxon>
        <taxon>Xylariaceae</taxon>
        <taxon>Rosellinia</taxon>
    </lineage>
</organism>
<accession>A0A1W2TN04</accession>
<dbReference type="AlphaFoldDB" id="A0A1W2TN04"/>
<reference evidence="1" key="1">
    <citation type="submission" date="2016-03" db="EMBL/GenBank/DDBJ databases">
        <title>Draft genome sequence of Rosellinia necatrix.</title>
        <authorList>
            <person name="Kanematsu S."/>
        </authorList>
    </citation>
    <scope>NUCLEOTIDE SEQUENCE [LARGE SCALE GENOMIC DNA]</scope>
    <source>
        <strain evidence="1">W97</strain>
    </source>
</reference>
<proteinExistence type="predicted"/>
<protein>
    <submittedName>
        <fullName evidence="1">Uncharacterized protein</fullName>
    </submittedName>
</protein>